<dbReference type="PROSITE" id="PS50110">
    <property type="entry name" value="RESPONSE_REGULATORY"/>
    <property type="match status" value="1"/>
</dbReference>
<dbReference type="GO" id="GO:0000160">
    <property type="term" value="P:phosphorelay signal transduction system"/>
    <property type="evidence" value="ECO:0007669"/>
    <property type="project" value="InterPro"/>
</dbReference>
<evidence type="ECO:0000259" key="4">
    <source>
        <dbReference type="PROSITE" id="PS50110"/>
    </source>
</evidence>
<dbReference type="CDD" id="cd00156">
    <property type="entry name" value="REC"/>
    <property type="match status" value="1"/>
</dbReference>
<dbReference type="RefSeq" id="WP_211312062.1">
    <property type="nucleotide sequence ID" value="NZ_BAAABL010000067.1"/>
</dbReference>
<reference evidence="5 6" key="1">
    <citation type="journal article" date="2019" name="Int. J. Syst. Evol. Microbiol.">
        <title>The Global Catalogue of Microorganisms (GCM) 10K type strain sequencing project: providing services to taxonomists for standard genome sequencing and annotation.</title>
        <authorList>
            <consortium name="The Broad Institute Genomics Platform"/>
            <consortium name="The Broad Institute Genome Sequencing Center for Infectious Disease"/>
            <person name="Wu L."/>
            <person name="Ma J."/>
        </authorList>
    </citation>
    <scope>NUCLEOTIDE SEQUENCE [LARGE SCALE GENOMIC DNA]</scope>
    <source>
        <strain evidence="5 6">JCM 16330</strain>
    </source>
</reference>
<protein>
    <submittedName>
        <fullName evidence="5">Response regulator</fullName>
    </submittedName>
</protein>
<dbReference type="PANTHER" id="PTHR44591:SF3">
    <property type="entry name" value="RESPONSE REGULATORY DOMAIN-CONTAINING PROTEIN"/>
    <property type="match status" value="1"/>
</dbReference>
<evidence type="ECO:0000313" key="6">
    <source>
        <dbReference type="Proteomes" id="UP001500837"/>
    </source>
</evidence>
<feature type="region of interest" description="Disordered" evidence="3">
    <location>
        <begin position="17"/>
        <end position="40"/>
    </location>
</feature>
<organism evidence="5 6">
    <name type="scientific">Halarchaeum salinum</name>
    <dbReference type="NCBI Taxonomy" id="489912"/>
    <lineage>
        <taxon>Archaea</taxon>
        <taxon>Methanobacteriati</taxon>
        <taxon>Methanobacteriota</taxon>
        <taxon>Stenosarchaea group</taxon>
        <taxon>Halobacteria</taxon>
        <taxon>Halobacteriales</taxon>
        <taxon>Halobacteriaceae</taxon>
    </lineage>
</organism>
<evidence type="ECO:0000256" key="3">
    <source>
        <dbReference type="SAM" id="MobiDB-lite"/>
    </source>
</evidence>
<keyword evidence="6" id="KW-1185">Reference proteome</keyword>
<keyword evidence="1 2" id="KW-0597">Phosphoprotein</keyword>
<dbReference type="Pfam" id="PF08663">
    <property type="entry name" value="HalX"/>
    <property type="match status" value="1"/>
</dbReference>
<dbReference type="InterPro" id="IPR011006">
    <property type="entry name" value="CheY-like_superfamily"/>
</dbReference>
<dbReference type="Gene3D" id="3.40.50.2300">
    <property type="match status" value="1"/>
</dbReference>
<feature type="domain" description="Response regulatory" evidence="4">
    <location>
        <begin position="44"/>
        <end position="153"/>
    </location>
</feature>
<name>A0AAV3S9C3_9EURY</name>
<dbReference type="EMBL" id="BAAABL010000067">
    <property type="protein sequence ID" value="GAA0307852.1"/>
    <property type="molecule type" value="Genomic_DNA"/>
</dbReference>
<comment type="caution">
    <text evidence="5">The sequence shown here is derived from an EMBL/GenBank/DDBJ whole genome shotgun (WGS) entry which is preliminary data.</text>
</comment>
<dbReference type="AlphaFoldDB" id="A0AAV3S9C3"/>
<feature type="modified residue" description="4-aspartylphosphate" evidence="2">
    <location>
        <position position="91"/>
    </location>
</feature>
<evidence type="ECO:0000256" key="2">
    <source>
        <dbReference type="PROSITE-ProRule" id="PRU00169"/>
    </source>
</evidence>
<evidence type="ECO:0000313" key="5">
    <source>
        <dbReference type="EMBL" id="GAA0307852.1"/>
    </source>
</evidence>
<proteinExistence type="predicted"/>
<dbReference type="SUPFAM" id="SSF52172">
    <property type="entry name" value="CheY-like"/>
    <property type="match status" value="1"/>
</dbReference>
<gene>
    <name evidence="5" type="ORF">GCM10009066_21870</name>
</gene>
<evidence type="ECO:0000256" key="1">
    <source>
        <dbReference type="ARBA" id="ARBA00022553"/>
    </source>
</evidence>
<dbReference type="InterPro" id="IPR013971">
    <property type="entry name" value="HalX_domain"/>
</dbReference>
<dbReference type="InterPro" id="IPR050595">
    <property type="entry name" value="Bact_response_regulator"/>
</dbReference>
<feature type="compositionally biased region" description="Acidic residues" evidence="3">
    <location>
        <begin position="24"/>
        <end position="38"/>
    </location>
</feature>
<dbReference type="Proteomes" id="UP001500837">
    <property type="component" value="Unassembled WGS sequence"/>
</dbReference>
<sequence length="239" mass="26115">MCTADYQSPCSDARILTDGGIDASTDDGTDAGTDADTDAGEKPVVLVVDDEERIPQAFALWLGDDYDVRTATDGEEAIERLDDAVDVVLLDRQMPGLSGDEVLDRIREGGYGCRVAMVTGVDPDFDIVDMPFDDYLTKPVGREKLRETVDRLLSIDNYDEAVQTYFALSKKRATLEAEKTRSELEESDDYAALLDELDEQEARMNGLLGQMNPDQLDTLFRDLSVDAGPDSGTPGSADP</sequence>
<dbReference type="PANTHER" id="PTHR44591">
    <property type="entry name" value="STRESS RESPONSE REGULATOR PROTEIN 1"/>
    <property type="match status" value="1"/>
</dbReference>
<accession>A0AAV3S9C3</accession>
<dbReference type="SMART" id="SM00448">
    <property type="entry name" value="REC"/>
    <property type="match status" value="1"/>
</dbReference>
<dbReference type="Pfam" id="PF00072">
    <property type="entry name" value="Response_reg"/>
    <property type="match status" value="1"/>
</dbReference>
<dbReference type="InterPro" id="IPR001789">
    <property type="entry name" value="Sig_transdc_resp-reg_receiver"/>
</dbReference>